<dbReference type="Proteomes" id="UP000321820">
    <property type="component" value="Chromosome"/>
</dbReference>
<sequence>MYAALFFASFAAQGSVALLVEEPFGRFGEMNPTGHAAIYLDHVCAETPVSLRTCAPGELGVVISRYYKVNHYDWVAIPLIPYLYAVEDRSDIPLAATAQLETDLRDAYRRRHLREIVPDEADGSTPEGDWIQMVGSSYDRKIYGFQVRTTAAQDAELITAYNEGHNRSHFNLLFQNCADFSRKLLNLYFPKAVHRNILADGGITTPKQIAKSFVKYARKHDELDLTTFVIPQVPGDIPRSTRVNGVAESLVKSKKYLVPLAFLHPELTAGIVAAYLGSGRFEPPKETHVFRIEDVEAAREAEISGELSAGSR</sequence>
<evidence type="ECO:0000313" key="1">
    <source>
        <dbReference type="EMBL" id="QEE31403.1"/>
    </source>
</evidence>
<accession>A0A5B9EGQ9</accession>
<name>A0A5B9EGQ9_9BACT</name>
<reference evidence="1 2" key="1">
    <citation type="submission" date="2019-08" db="EMBL/GenBank/DDBJ databases">
        <title>Complete genome sequence of Terriglobus albidus strain ORNL.</title>
        <authorList>
            <person name="Podar M."/>
        </authorList>
    </citation>
    <scope>NUCLEOTIDE SEQUENCE [LARGE SCALE GENOMIC DNA]</scope>
    <source>
        <strain evidence="1 2">ORNL</strain>
    </source>
</reference>
<organism evidence="1 2">
    <name type="scientific">Terriglobus albidus</name>
    <dbReference type="NCBI Taxonomy" id="1592106"/>
    <lineage>
        <taxon>Bacteria</taxon>
        <taxon>Pseudomonadati</taxon>
        <taxon>Acidobacteriota</taxon>
        <taxon>Terriglobia</taxon>
        <taxon>Terriglobales</taxon>
        <taxon>Acidobacteriaceae</taxon>
        <taxon>Terriglobus</taxon>
    </lineage>
</organism>
<keyword evidence="2" id="KW-1185">Reference proteome</keyword>
<dbReference type="KEGG" id="talb:FTW19_16850"/>
<evidence type="ECO:0000313" key="2">
    <source>
        <dbReference type="Proteomes" id="UP000321820"/>
    </source>
</evidence>
<protein>
    <recommendedName>
        <fullName evidence="3">DUF4105 domain-containing protein</fullName>
    </recommendedName>
</protein>
<gene>
    <name evidence="1" type="ORF">FTW19_16850</name>
</gene>
<dbReference type="AlphaFoldDB" id="A0A5B9EGQ9"/>
<dbReference type="EMBL" id="CP042806">
    <property type="protein sequence ID" value="QEE31403.1"/>
    <property type="molecule type" value="Genomic_DNA"/>
</dbReference>
<dbReference type="OrthoDB" id="107895at2"/>
<evidence type="ECO:0008006" key="3">
    <source>
        <dbReference type="Google" id="ProtNLM"/>
    </source>
</evidence>
<proteinExistence type="predicted"/>